<sequence>MVGELVWRHVPWPGAGDEWSRPFCEAIARSLARSVGSEGLGRHERRTVRNLWAHEVLWMTSAEGNLPLEVLDVVVHHEDASDALIASMGIGVVETLLREHPGRYVEGLAVRARTDDVWREVLRCVSLDDDDAWAALPPELGALVLGPAPTSEPAKAPQPKMSRVSSRRRG</sequence>
<protein>
    <submittedName>
        <fullName evidence="2">Uncharacterized protein</fullName>
    </submittedName>
</protein>
<name>A0A413RN66_9CELL</name>
<evidence type="ECO:0000313" key="3">
    <source>
        <dbReference type="Proteomes" id="UP000283374"/>
    </source>
</evidence>
<keyword evidence="3" id="KW-1185">Reference proteome</keyword>
<evidence type="ECO:0000313" key="2">
    <source>
        <dbReference type="EMBL" id="RHA43135.1"/>
    </source>
</evidence>
<dbReference type="Proteomes" id="UP000283374">
    <property type="component" value="Unassembled WGS sequence"/>
</dbReference>
<gene>
    <name evidence="2" type="ORF">D1825_06250</name>
</gene>
<proteinExistence type="predicted"/>
<dbReference type="EMBL" id="QWKP01000161">
    <property type="protein sequence ID" value="RHA43135.1"/>
    <property type="molecule type" value="Genomic_DNA"/>
</dbReference>
<organism evidence="2 3">
    <name type="scientific">Cellulomonas rhizosphaerae</name>
    <dbReference type="NCBI Taxonomy" id="2293719"/>
    <lineage>
        <taxon>Bacteria</taxon>
        <taxon>Bacillati</taxon>
        <taxon>Actinomycetota</taxon>
        <taxon>Actinomycetes</taxon>
        <taxon>Micrococcales</taxon>
        <taxon>Cellulomonadaceae</taxon>
        <taxon>Cellulomonas</taxon>
    </lineage>
</organism>
<reference evidence="2 3" key="1">
    <citation type="submission" date="2018-08" db="EMBL/GenBank/DDBJ databases">
        <title>Cellulomonas rhizosphaerae sp. nov., a novel actinomycete isolated from soil.</title>
        <authorList>
            <person name="Tian Y."/>
        </authorList>
    </citation>
    <scope>NUCLEOTIDE SEQUENCE [LARGE SCALE GENOMIC DNA]</scope>
    <source>
        <strain evidence="2 3">NEAU-TCZ24</strain>
    </source>
</reference>
<accession>A0A413RN66</accession>
<comment type="caution">
    <text evidence="2">The sequence shown here is derived from an EMBL/GenBank/DDBJ whole genome shotgun (WGS) entry which is preliminary data.</text>
</comment>
<dbReference type="RefSeq" id="WP_118766582.1">
    <property type="nucleotide sequence ID" value="NZ_QWKP01000161.1"/>
</dbReference>
<evidence type="ECO:0000256" key="1">
    <source>
        <dbReference type="SAM" id="MobiDB-lite"/>
    </source>
</evidence>
<dbReference type="AlphaFoldDB" id="A0A413RN66"/>
<feature type="region of interest" description="Disordered" evidence="1">
    <location>
        <begin position="145"/>
        <end position="170"/>
    </location>
</feature>